<dbReference type="GO" id="GO:0044718">
    <property type="term" value="P:siderophore transmembrane transport"/>
    <property type="evidence" value="ECO:0007669"/>
    <property type="project" value="TreeGrafter"/>
</dbReference>
<evidence type="ECO:0000256" key="2">
    <source>
        <dbReference type="ARBA" id="ARBA00022448"/>
    </source>
</evidence>
<dbReference type="CDD" id="cd01347">
    <property type="entry name" value="ligand_gated_channel"/>
    <property type="match status" value="1"/>
</dbReference>
<gene>
    <name evidence="14" type="ORF">D4L85_26675</name>
</gene>
<evidence type="ECO:0000256" key="5">
    <source>
        <dbReference type="ARBA" id="ARBA00022729"/>
    </source>
</evidence>
<evidence type="ECO:0000259" key="13">
    <source>
        <dbReference type="Pfam" id="PF07715"/>
    </source>
</evidence>
<evidence type="ECO:0000256" key="11">
    <source>
        <dbReference type="RuleBase" id="RU003357"/>
    </source>
</evidence>
<evidence type="ECO:0000256" key="1">
    <source>
        <dbReference type="ARBA" id="ARBA00004571"/>
    </source>
</evidence>
<feature type="domain" description="TonB-dependent receptor-like beta-barrel" evidence="12">
    <location>
        <begin position="176"/>
        <end position="682"/>
    </location>
</feature>
<evidence type="ECO:0000256" key="3">
    <source>
        <dbReference type="ARBA" id="ARBA00022452"/>
    </source>
</evidence>
<dbReference type="Gene3D" id="2.40.170.20">
    <property type="entry name" value="TonB-dependent receptor, beta-barrel domain"/>
    <property type="match status" value="1"/>
</dbReference>
<keyword evidence="4 10" id="KW-0812">Transmembrane</keyword>
<dbReference type="GO" id="GO:0015344">
    <property type="term" value="F:siderophore uptake transmembrane transporter activity"/>
    <property type="evidence" value="ECO:0007669"/>
    <property type="project" value="TreeGrafter"/>
</dbReference>
<organism evidence="14 15">
    <name type="scientific">Chryseolinea soli</name>
    <dbReference type="NCBI Taxonomy" id="2321403"/>
    <lineage>
        <taxon>Bacteria</taxon>
        <taxon>Pseudomonadati</taxon>
        <taxon>Bacteroidota</taxon>
        <taxon>Cytophagia</taxon>
        <taxon>Cytophagales</taxon>
        <taxon>Fulvivirgaceae</taxon>
        <taxon>Chryseolinea</taxon>
    </lineage>
</organism>
<keyword evidence="2 10" id="KW-0813">Transport</keyword>
<evidence type="ECO:0000256" key="9">
    <source>
        <dbReference type="ARBA" id="ARBA00023237"/>
    </source>
</evidence>
<evidence type="ECO:0000256" key="4">
    <source>
        <dbReference type="ARBA" id="ARBA00022692"/>
    </source>
</evidence>
<keyword evidence="7 10" id="KW-0472">Membrane</keyword>
<protein>
    <submittedName>
        <fullName evidence="14">TonB-dependent receptor</fullName>
    </submittedName>
</protein>
<evidence type="ECO:0000256" key="6">
    <source>
        <dbReference type="ARBA" id="ARBA00023077"/>
    </source>
</evidence>
<dbReference type="PANTHER" id="PTHR30069">
    <property type="entry name" value="TONB-DEPENDENT OUTER MEMBRANE RECEPTOR"/>
    <property type="match status" value="1"/>
</dbReference>
<evidence type="ECO:0000313" key="15">
    <source>
        <dbReference type="Proteomes" id="UP000266183"/>
    </source>
</evidence>
<accession>A0A385SST1</accession>
<dbReference type="InterPro" id="IPR037066">
    <property type="entry name" value="Plug_dom_sf"/>
</dbReference>
<keyword evidence="5" id="KW-0732">Signal</keyword>
<keyword evidence="3 10" id="KW-1134">Transmembrane beta strand</keyword>
<dbReference type="PROSITE" id="PS52016">
    <property type="entry name" value="TONB_DEPENDENT_REC_3"/>
    <property type="match status" value="1"/>
</dbReference>
<dbReference type="Gene3D" id="2.170.130.10">
    <property type="entry name" value="TonB-dependent receptor, plug domain"/>
    <property type="match status" value="1"/>
</dbReference>
<evidence type="ECO:0000256" key="8">
    <source>
        <dbReference type="ARBA" id="ARBA00023170"/>
    </source>
</evidence>
<dbReference type="OrthoDB" id="1109239at2"/>
<dbReference type="GO" id="GO:0009279">
    <property type="term" value="C:cell outer membrane"/>
    <property type="evidence" value="ECO:0007669"/>
    <property type="project" value="UniProtKB-SubCell"/>
</dbReference>
<reference evidence="15" key="1">
    <citation type="submission" date="2018-09" db="EMBL/GenBank/DDBJ databases">
        <title>Chryseolinea sp. KIS68-18 isolated from soil.</title>
        <authorList>
            <person name="Weon H.-Y."/>
            <person name="Kwon S.-W."/>
            <person name="Lee S.A."/>
        </authorList>
    </citation>
    <scope>NUCLEOTIDE SEQUENCE [LARGE SCALE GENOMIC DNA]</scope>
    <source>
        <strain evidence="15">KIS68-18</strain>
    </source>
</reference>
<sequence>MTIFSTPPIFLRSVFQKRVLAVYGLALVALLGKTDARAQDSLASRQLDAVVVTATRSERALSDLPVPVTVIPQQQIKNMGSLRLNDVLAEQTGLTLVSDHGTGVQMQGFTPEYTLILIDGEPLIGRTSGTLELNRIAVGNIRQVEIMKGPSSSLYGSEALAGVINIITDRPSGTNGTFSARYGSNQTADFSGSLNYQTKKLGLYGFANRYSTDGYDLSPETQGKTVSPFTNYTYQLRAGYEFSKRVRLSLSGRYFTEAQTSITDIGATGTPVLLDGKGNVKDWNLNPVVYVNVSDKFKTTLRFYNSKYSTTSTLNYQSDGVMYDDTFFDQTFTRPEVQGEYFFNPKNVMTLGVGRIWESVEATRYDAKMKYQTDYAYAQYEWQPLTKLNLLIGGRFDHHSAYGSQFSPKLSAQYEVNHWLGVRGSFGMGFKAPDFRQLYLNFTNSTVGYTVLGSQELVAGIAQLQAQGQIDQMLADPASFGEIKAESSRAYNLGFKLQPYKKTSVSINAFRNDIKDIIDTKPVARKTNGQFVYSYYNLAKVYTQGLELDAVHTVTEAMTLSLGYQYLVAKDKSVVDELKAGNVYARDPETNITRRVKPGEYGGLFNRSRHMVNAKAFYNHSATGWSATLRAIYRGRYGFADMNNNTILDDDSEYVKGYVTVNVSVAKTFRKSLRLQAGCDNLFNYTDPQYIPSVPGRLLWASVAYTFSAKDKSTTH</sequence>
<dbReference type="InterPro" id="IPR036942">
    <property type="entry name" value="Beta-barrel_TonB_sf"/>
</dbReference>
<keyword evidence="9 10" id="KW-0998">Cell outer membrane</keyword>
<dbReference type="Proteomes" id="UP000266183">
    <property type="component" value="Chromosome"/>
</dbReference>
<dbReference type="PANTHER" id="PTHR30069:SF29">
    <property type="entry name" value="HEMOGLOBIN AND HEMOGLOBIN-HAPTOGLOBIN-BINDING PROTEIN 1-RELATED"/>
    <property type="match status" value="1"/>
</dbReference>
<dbReference type="InterPro" id="IPR000531">
    <property type="entry name" value="Beta-barrel_TonB"/>
</dbReference>
<dbReference type="Pfam" id="PF07715">
    <property type="entry name" value="Plug"/>
    <property type="match status" value="1"/>
</dbReference>
<comment type="subcellular location">
    <subcellularLocation>
        <location evidence="1 10">Cell outer membrane</location>
        <topology evidence="1 10">Multi-pass membrane protein</topology>
    </subcellularLocation>
</comment>
<dbReference type="Pfam" id="PF00593">
    <property type="entry name" value="TonB_dep_Rec_b-barrel"/>
    <property type="match status" value="1"/>
</dbReference>
<proteinExistence type="inferred from homology"/>
<evidence type="ECO:0000256" key="10">
    <source>
        <dbReference type="PROSITE-ProRule" id="PRU01360"/>
    </source>
</evidence>
<name>A0A385SST1_9BACT</name>
<evidence type="ECO:0000313" key="14">
    <source>
        <dbReference type="EMBL" id="AYB33942.1"/>
    </source>
</evidence>
<dbReference type="RefSeq" id="WP_119757168.1">
    <property type="nucleotide sequence ID" value="NZ_CP032382.1"/>
</dbReference>
<dbReference type="KEGG" id="chk:D4L85_26675"/>
<dbReference type="SUPFAM" id="SSF56935">
    <property type="entry name" value="Porins"/>
    <property type="match status" value="1"/>
</dbReference>
<dbReference type="InterPro" id="IPR012910">
    <property type="entry name" value="Plug_dom"/>
</dbReference>
<evidence type="ECO:0000259" key="12">
    <source>
        <dbReference type="Pfam" id="PF00593"/>
    </source>
</evidence>
<feature type="domain" description="TonB-dependent receptor plug" evidence="13">
    <location>
        <begin position="61"/>
        <end position="163"/>
    </location>
</feature>
<dbReference type="InterPro" id="IPR039426">
    <property type="entry name" value="TonB-dep_rcpt-like"/>
</dbReference>
<keyword evidence="6 11" id="KW-0798">TonB box</keyword>
<keyword evidence="8 14" id="KW-0675">Receptor</keyword>
<comment type="similarity">
    <text evidence="10 11">Belongs to the TonB-dependent receptor family.</text>
</comment>
<dbReference type="AlphaFoldDB" id="A0A385SST1"/>
<dbReference type="EMBL" id="CP032382">
    <property type="protein sequence ID" value="AYB33942.1"/>
    <property type="molecule type" value="Genomic_DNA"/>
</dbReference>
<keyword evidence="15" id="KW-1185">Reference proteome</keyword>
<evidence type="ECO:0000256" key="7">
    <source>
        <dbReference type="ARBA" id="ARBA00023136"/>
    </source>
</evidence>